<dbReference type="EMBL" id="JAOQJU010000002">
    <property type="protein sequence ID" value="MCU6685714.1"/>
    <property type="molecule type" value="Genomic_DNA"/>
</dbReference>
<dbReference type="RefSeq" id="WP_262574784.1">
    <property type="nucleotide sequence ID" value="NZ_JAOQJU010000002.1"/>
</dbReference>
<evidence type="ECO:0000256" key="2">
    <source>
        <dbReference type="SAM" id="Phobius"/>
    </source>
</evidence>
<keyword evidence="2" id="KW-0472">Membrane</keyword>
<dbReference type="Gene3D" id="3.80.10.10">
    <property type="entry name" value="Ribonuclease Inhibitor"/>
    <property type="match status" value="1"/>
</dbReference>
<dbReference type="InterPro" id="IPR032675">
    <property type="entry name" value="LRR_dom_sf"/>
</dbReference>
<evidence type="ECO:0000256" key="1">
    <source>
        <dbReference type="ARBA" id="ARBA00004196"/>
    </source>
</evidence>
<comment type="caution">
    <text evidence="3">The sequence shown here is derived from an EMBL/GenBank/DDBJ whole genome shotgun (WGS) entry which is preliminary data.</text>
</comment>
<evidence type="ECO:0000313" key="4">
    <source>
        <dbReference type="Proteomes" id="UP001652431"/>
    </source>
</evidence>
<reference evidence="3 4" key="1">
    <citation type="journal article" date="2021" name="ISME Commun">
        <title>Automated analysis of genomic sequences facilitates high-throughput and comprehensive description of bacteria.</title>
        <authorList>
            <person name="Hitch T.C.A."/>
        </authorList>
    </citation>
    <scope>NUCLEOTIDE SEQUENCE [LARGE SCALE GENOMIC DNA]</scope>
    <source>
        <strain evidence="3 4">Sanger_03</strain>
    </source>
</reference>
<keyword evidence="2" id="KW-1133">Transmembrane helix</keyword>
<accession>A0ABT2RKL1</accession>
<gene>
    <name evidence="3" type="ORF">OCV99_03920</name>
</gene>
<proteinExistence type="predicted"/>
<dbReference type="InterPro" id="IPR042229">
    <property type="entry name" value="Listeria/Bacterioides_rpt_sf"/>
</dbReference>
<dbReference type="Pfam" id="PF09479">
    <property type="entry name" value="Flg_new"/>
    <property type="match status" value="1"/>
</dbReference>
<dbReference type="Gene3D" id="2.60.40.4270">
    <property type="entry name" value="Listeria-Bacteroides repeat domain"/>
    <property type="match status" value="1"/>
</dbReference>
<keyword evidence="4" id="KW-1185">Reference proteome</keyword>
<dbReference type="Proteomes" id="UP001652431">
    <property type="component" value="Unassembled WGS sequence"/>
</dbReference>
<organism evidence="3 4">
    <name type="scientific">Dorea acetigenes</name>
    <dbReference type="NCBI Taxonomy" id="2981787"/>
    <lineage>
        <taxon>Bacteria</taxon>
        <taxon>Bacillati</taxon>
        <taxon>Bacillota</taxon>
        <taxon>Clostridia</taxon>
        <taxon>Lachnospirales</taxon>
        <taxon>Lachnospiraceae</taxon>
        <taxon>Dorea</taxon>
    </lineage>
</organism>
<feature type="transmembrane region" description="Helical" evidence="2">
    <location>
        <begin position="21"/>
        <end position="40"/>
    </location>
</feature>
<protein>
    <submittedName>
        <fullName evidence="3">InlB B-repeat-containing protein</fullName>
    </submittedName>
</protein>
<name>A0ABT2RKL1_9FIRM</name>
<evidence type="ECO:0000313" key="3">
    <source>
        <dbReference type="EMBL" id="MCU6685714.1"/>
    </source>
</evidence>
<sequence length="390" mass="43457">MHYEEMRCEFFNEHYRKGVTGIILTAIILSLLFVVQKITLPYEEETAAIHFTSAIQSNLLDAGFVVPENVYDENLKEESVFVIPTVLKDEIRNITSGRTKANFPELRAEVEIDTAVLDAEPETEIETVIDYPGGKESGLLETAPLFIVDGNLRMDYCVGSEPDLKHLSIKLGDEAVPLDACTVEGLDTSVPGEKILTIIYGENRFELPYGVVEYRVIFDGNGGSTEVFSSDLYNYRLRESDLVVPVYEGKVFTGWYLDPEASIPFEKAEQGQTELRLYAGWKEVVSSVYDESGYLVSGRELVVEDGLLYLPSDPECVGIRSEALASFGGEVTDVYIPANICYIEPGSFDTLTGLFYIEVDANNPYYCSIEGVLYTKDATSVVAYPKGRVW</sequence>
<keyword evidence="2" id="KW-0812">Transmembrane</keyword>
<comment type="subcellular location">
    <subcellularLocation>
        <location evidence="1">Cell envelope</location>
    </subcellularLocation>
</comment>
<dbReference type="InterPro" id="IPR013378">
    <property type="entry name" value="InlB-like_B-rpt"/>
</dbReference>